<keyword evidence="2" id="KW-1185">Reference proteome</keyword>
<name>A0A0E0BQU5_9ORYZ</name>
<dbReference type="Proteomes" id="UP000026961">
    <property type="component" value="Chromosome 12"/>
</dbReference>
<evidence type="ECO:0000313" key="1">
    <source>
        <dbReference type="EnsemblPlants" id="OGLUM12G08420.1"/>
    </source>
</evidence>
<protein>
    <submittedName>
        <fullName evidence="1">Uncharacterized protein</fullName>
    </submittedName>
</protein>
<evidence type="ECO:0000313" key="2">
    <source>
        <dbReference type="Proteomes" id="UP000026961"/>
    </source>
</evidence>
<dbReference type="AlphaFoldDB" id="A0A0E0BQU5"/>
<accession>A0A0E0BQU5</accession>
<proteinExistence type="predicted"/>
<dbReference type="EnsemblPlants" id="OGLUM12G08420.1">
    <property type="protein sequence ID" value="OGLUM12G08420.1"/>
    <property type="gene ID" value="OGLUM12G08420"/>
</dbReference>
<dbReference type="Gramene" id="OGLUM12G08420.1">
    <property type="protein sequence ID" value="OGLUM12G08420.1"/>
    <property type="gene ID" value="OGLUM12G08420"/>
</dbReference>
<reference evidence="1" key="2">
    <citation type="submission" date="2018-05" db="EMBL/GenBank/DDBJ databases">
        <title>OgluRS3 (Oryza glumaepatula Reference Sequence Version 3).</title>
        <authorList>
            <person name="Zhang J."/>
            <person name="Kudrna D."/>
            <person name="Lee S."/>
            <person name="Talag J."/>
            <person name="Welchert J."/>
            <person name="Wing R.A."/>
        </authorList>
    </citation>
    <scope>NUCLEOTIDE SEQUENCE [LARGE SCALE GENOMIC DNA]</scope>
</reference>
<sequence>MQVFVADEQSGGCSGCHKWWGHPPGRLTGRVSRCSSRLGSWRKMMVPPHDLELGWLPFTRDGEEDRVCCQYYGRKW</sequence>
<organism evidence="1">
    <name type="scientific">Oryza glumipatula</name>
    <dbReference type="NCBI Taxonomy" id="40148"/>
    <lineage>
        <taxon>Eukaryota</taxon>
        <taxon>Viridiplantae</taxon>
        <taxon>Streptophyta</taxon>
        <taxon>Embryophyta</taxon>
        <taxon>Tracheophyta</taxon>
        <taxon>Spermatophyta</taxon>
        <taxon>Magnoliopsida</taxon>
        <taxon>Liliopsida</taxon>
        <taxon>Poales</taxon>
        <taxon>Poaceae</taxon>
        <taxon>BOP clade</taxon>
        <taxon>Oryzoideae</taxon>
        <taxon>Oryzeae</taxon>
        <taxon>Oryzinae</taxon>
        <taxon>Oryza</taxon>
    </lineage>
</organism>
<reference evidence="1" key="1">
    <citation type="submission" date="2015-04" db="UniProtKB">
        <authorList>
            <consortium name="EnsemblPlants"/>
        </authorList>
    </citation>
    <scope>IDENTIFICATION</scope>
</reference>
<dbReference type="HOGENOM" id="CLU_2816559_0_0_1"/>